<dbReference type="AlphaFoldDB" id="A0A7Y8CGY4"/>
<dbReference type="RefSeq" id="WP_017128986.1">
    <property type="nucleotide sequence ID" value="NZ_JACAQE010000010.1"/>
</dbReference>
<dbReference type="Proteomes" id="UP000517547">
    <property type="component" value="Unassembled WGS sequence"/>
</dbReference>
<keyword evidence="1" id="KW-1133">Transmembrane helix</keyword>
<accession>A0A7Y8CGY4</accession>
<feature type="transmembrane region" description="Helical" evidence="1">
    <location>
        <begin position="25"/>
        <end position="44"/>
    </location>
</feature>
<evidence type="ECO:0000313" key="2">
    <source>
        <dbReference type="EMBL" id="NWC17696.1"/>
    </source>
</evidence>
<dbReference type="EMBL" id="JACAQE010000010">
    <property type="protein sequence ID" value="NWC17696.1"/>
    <property type="molecule type" value="Genomic_DNA"/>
</dbReference>
<evidence type="ECO:0000256" key="1">
    <source>
        <dbReference type="SAM" id="Phobius"/>
    </source>
</evidence>
<keyword evidence="1" id="KW-0472">Membrane</keyword>
<dbReference type="Pfam" id="PF14316">
    <property type="entry name" value="DUF4381"/>
    <property type="match status" value="1"/>
</dbReference>
<proteinExistence type="predicted"/>
<evidence type="ECO:0000313" key="3">
    <source>
        <dbReference type="Proteomes" id="UP000517547"/>
    </source>
</evidence>
<organism evidence="2 3">
    <name type="scientific">Pseudomonas gingeri</name>
    <dbReference type="NCBI Taxonomy" id="117681"/>
    <lineage>
        <taxon>Bacteria</taxon>
        <taxon>Pseudomonadati</taxon>
        <taxon>Pseudomonadota</taxon>
        <taxon>Gammaproteobacteria</taxon>
        <taxon>Pseudomonadales</taxon>
        <taxon>Pseudomonadaceae</taxon>
        <taxon>Pseudomonas</taxon>
    </lineage>
</organism>
<comment type="caution">
    <text evidence="2">The sequence shown here is derived from an EMBL/GenBank/DDBJ whole genome shotgun (WGS) entry which is preliminary data.</text>
</comment>
<keyword evidence="1" id="KW-0812">Transmembrane</keyword>
<protein>
    <submittedName>
        <fullName evidence="2">DUF4381 domain-containing protein</fullName>
    </submittedName>
</protein>
<dbReference type="InterPro" id="IPR025489">
    <property type="entry name" value="DUF4381"/>
</dbReference>
<sequence length="163" mass="18720">MSAPPSLDQLQEMALPAPVSYWPQTWGWAVLLGLLLVGLLAWGVRRYWRWRQNRYRREALARLEHLSLHLEQPAALRELPELLKRVALSMPGVPASTVTQLSGEPWQDFLARHGSHPLPADFSRQLAELAYAPDSRLLALPPEQRQQLLEQCRHWVEHHHVAA</sequence>
<gene>
    <name evidence="2" type="ORF">HX845_28855</name>
</gene>
<reference evidence="2 3" key="1">
    <citation type="submission" date="2020-04" db="EMBL/GenBank/DDBJ databases">
        <title>Molecular characterization of pseudomonads from Agaricus bisporus reveal novel blotch 2 pathogens in Western Europe.</title>
        <authorList>
            <person name="Taparia T."/>
            <person name="Krijger M."/>
            <person name="Haynes E."/>
            <person name="Elpinstone J.G."/>
            <person name="Noble R."/>
            <person name="Van Der Wolf J."/>
        </authorList>
    </citation>
    <scope>NUCLEOTIDE SEQUENCE [LARGE SCALE GENOMIC DNA]</scope>
    <source>
        <strain evidence="2 3">IPO3738</strain>
    </source>
</reference>
<name>A0A7Y8CGY4_9PSED</name>